<name>A0A2G1XHF4_STRCJ</name>
<proteinExistence type="predicted"/>
<dbReference type="EMBL" id="NHZO01000148">
    <property type="protein sequence ID" value="PHQ50663.1"/>
    <property type="molecule type" value="Genomic_DNA"/>
</dbReference>
<evidence type="ECO:0000313" key="4">
    <source>
        <dbReference type="Proteomes" id="UP000222531"/>
    </source>
</evidence>
<organism evidence="3 4">
    <name type="scientific">Streptomyces cinnamoneus</name>
    <name type="common">Streptoverticillium cinnamoneum</name>
    <dbReference type="NCBI Taxonomy" id="53446"/>
    <lineage>
        <taxon>Bacteria</taxon>
        <taxon>Bacillati</taxon>
        <taxon>Actinomycetota</taxon>
        <taxon>Actinomycetes</taxon>
        <taxon>Kitasatosporales</taxon>
        <taxon>Streptomycetaceae</taxon>
        <taxon>Streptomyces</taxon>
        <taxon>Streptomyces cinnamoneus group</taxon>
    </lineage>
</organism>
<sequence>MSTPPPNQNPYAPQGGAPYGQQQPGPYGQQPQAPYGQPAPGPYGQPGGFPGAPVPPPAPKRSFKKIFRNVVIPVIGVGVIVGGWLFGKSDDAKELAVGDCMRNAGTDSKPDVKKLDCSDAQATYKVLKKVDGSTLASLACSGVDGTTAAFTLKERSNSFTLCLGDNKK</sequence>
<evidence type="ECO:0000256" key="1">
    <source>
        <dbReference type="SAM" id="MobiDB-lite"/>
    </source>
</evidence>
<keyword evidence="4" id="KW-1185">Reference proteome</keyword>
<keyword evidence="2" id="KW-1133">Transmembrane helix</keyword>
<feature type="region of interest" description="Disordered" evidence="1">
    <location>
        <begin position="1"/>
        <end position="57"/>
    </location>
</feature>
<dbReference type="Proteomes" id="UP000222531">
    <property type="component" value="Unassembled WGS sequence"/>
</dbReference>
<protein>
    <submittedName>
        <fullName evidence="3">Uncharacterized protein</fullName>
    </submittedName>
</protein>
<dbReference type="RefSeq" id="WP_099199955.1">
    <property type="nucleotide sequence ID" value="NZ_NHZO01000148.1"/>
</dbReference>
<dbReference type="AlphaFoldDB" id="A0A2G1XHF4"/>
<accession>A0A2G1XHF4</accession>
<comment type="caution">
    <text evidence="3">The sequence shown here is derived from an EMBL/GenBank/DDBJ whole genome shotgun (WGS) entry which is preliminary data.</text>
</comment>
<dbReference type="SUPFAM" id="SSF81995">
    <property type="entry name" value="beta-sandwich domain of Sec23/24"/>
    <property type="match status" value="1"/>
</dbReference>
<keyword evidence="2" id="KW-0472">Membrane</keyword>
<feature type="compositionally biased region" description="Low complexity" evidence="1">
    <location>
        <begin position="10"/>
        <end position="36"/>
    </location>
</feature>
<gene>
    <name evidence="3" type="ORF">BLA24_17875</name>
</gene>
<keyword evidence="2" id="KW-0812">Transmembrane</keyword>
<reference evidence="3 4" key="1">
    <citation type="journal article" date="2017" name="Biochemistry">
        <title>Identification of the Biosynthetic Pathway for the Antibiotic Bicyclomycin.</title>
        <authorList>
            <person name="Patteson J."/>
            <person name="Cai W."/>
            <person name="Johnson R.A."/>
            <person name="Santa Maria K."/>
            <person name="Li B."/>
        </authorList>
    </citation>
    <scope>NUCLEOTIDE SEQUENCE [LARGE SCALE GENOMIC DNA]</scope>
    <source>
        <strain evidence="3 4">ATCC 21532</strain>
    </source>
</reference>
<evidence type="ECO:0000313" key="3">
    <source>
        <dbReference type="EMBL" id="PHQ50663.1"/>
    </source>
</evidence>
<dbReference type="OrthoDB" id="3854979at2"/>
<feature type="transmembrane region" description="Helical" evidence="2">
    <location>
        <begin position="66"/>
        <end position="86"/>
    </location>
</feature>
<evidence type="ECO:0000256" key="2">
    <source>
        <dbReference type="SAM" id="Phobius"/>
    </source>
</evidence>